<evidence type="ECO:0008006" key="7">
    <source>
        <dbReference type="Google" id="ProtNLM"/>
    </source>
</evidence>
<dbReference type="GO" id="GO:0005509">
    <property type="term" value="F:calcium ion binding"/>
    <property type="evidence" value="ECO:0007669"/>
    <property type="project" value="InterPro"/>
</dbReference>
<proteinExistence type="predicted"/>
<reference evidence="5 6" key="1">
    <citation type="journal article" date="2010" name="Proc. Natl. Acad. Sci. U.S.A.">
        <title>Insights into evolution of multicellular fungi from the assembled chromosomes of the mushroom Coprinopsis cinerea (Coprinus cinereus).</title>
        <authorList>
            <person name="Stajich J.E."/>
            <person name="Wilke S.K."/>
            <person name="Ahren D."/>
            <person name="Au C.H."/>
            <person name="Birren B.W."/>
            <person name="Borodovsky M."/>
            <person name="Burns C."/>
            <person name="Canback B."/>
            <person name="Casselton L.A."/>
            <person name="Cheng C.K."/>
            <person name="Deng J."/>
            <person name="Dietrich F.S."/>
            <person name="Fargo D.C."/>
            <person name="Farman M.L."/>
            <person name="Gathman A.C."/>
            <person name="Goldberg J."/>
            <person name="Guigo R."/>
            <person name="Hoegger P.J."/>
            <person name="Hooker J.B."/>
            <person name="Huggins A."/>
            <person name="James T.Y."/>
            <person name="Kamada T."/>
            <person name="Kilaru S."/>
            <person name="Kodira C."/>
            <person name="Kues U."/>
            <person name="Kupfer D."/>
            <person name="Kwan H.S."/>
            <person name="Lomsadze A."/>
            <person name="Li W."/>
            <person name="Lilly W.W."/>
            <person name="Ma L.J."/>
            <person name="Mackey A.J."/>
            <person name="Manning G."/>
            <person name="Martin F."/>
            <person name="Muraguchi H."/>
            <person name="Natvig D.O."/>
            <person name="Palmerini H."/>
            <person name="Ramesh M.A."/>
            <person name="Rehmeyer C.J."/>
            <person name="Roe B.A."/>
            <person name="Shenoy N."/>
            <person name="Stanke M."/>
            <person name="Ter-Hovhannisyan V."/>
            <person name="Tunlid A."/>
            <person name="Velagapudi R."/>
            <person name="Vision T.J."/>
            <person name="Zeng Q."/>
            <person name="Zolan M.E."/>
            <person name="Pukkila P.J."/>
        </authorList>
    </citation>
    <scope>NUCLEOTIDE SEQUENCE [LARGE SCALE GENOMIC DNA]</scope>
    <source>
        <strain evidence="6">Okayama-7 / 130 / ATCC MYA-4618 / FGSC 9003</strain>
    </source>
</reference>
<feature type="region of interest" description="Disordered" evidence="2">
    <location>
        <begin position="350"/>
        <end position="473"/>
    </location>
</feature>
<dbReference type="SMART" id="SM00027">
    <property type="entry name" value="EH"/>
    <property type="match status" value="3"/>
</dbReference>
<name>A8NBY8_COPC7</name>
<evidence type="ECO:0000313" key="5">
    <source>
        <dbReference type="EMBL" id="EAU89508.1"/>
    </source>
</evidence>
<feature type="domain" description="EH" evidence="3">
    <location>
        <begin position="12"/>
        <end position="98"/>
    </location>
</feature>
<accession>A8NBY8</accession>
<dbReference type="InterPro" id="IPR018247">
    <property type="entry name" value="EF_Hand_1_Ca_BS"/>
</dbReference>
<keyword evidence="6" id="KW-1185">Reference proteome</keyword>
<feature type="domain" description="EF-hand" evidence="4">
    <location>
        <begin position="45"/>
        <end position="80"/>
    </location>
</feature>
<feature type="compositionally biased region" description="Polar residues" evidence="2">
    <location>
        <begin position="774"/>
        <end position="786"/>
    </location>
</feature>
<dbReference type="GeneID" id="6008831"/>
<feature type="compositionally biased region" description="Pro residues" evidence="2">
    <location>
        <begin position="356"/>
        <end position="366"/>
    </location>
</feature>
<dbReference type="OrthoDB" id="524326at2759"/>
<dbReference type="PROSITE" id="PS00018">
    <property type="entry name" value="EF_HAND_1"/>
    <property type="match status" value="1"/>
</dbReference>
<evidence type="ECO:0000259" key="3">
    <source>
        <dbReference type="PROSITE" id="PS50031"/>
    </source>
</evidence>
<dbReference type="EMBL" id="AACS02000009">
    <property type="protein sequence ID" value="EAU89508.1"/>
    <property type="molecule type" value="Genomic_DNA"/>
</dbReference>
<organism evidence="5 6">
    <name type="scientific">Coprinopsis cinerea (strain Okayama-7 / 130 / ATCC MYA-4618 / FGSC 9003)</name>
    <name type="common">Inky cap fungus</name>
    <name type="synonym">Hormographiella aspergillata</name>
    <dbReference type="NCBI Taxonomy" id="240176"/>
    <lineage>
        <taxon>Eukaryota</taxon>
        <taxon>Fungi</taxon>
        <taxon>Dikarya</taxon>
        <taxon>Basidiomycota</taxon>
        <taxon>Agaricomycotina</taxon>
        <taxon>Agaricomycetes</taxon>
        <taxon>Agaricomycetidae</taxon>
        <taxon>Agaricales</taxon>
        <taxon>Agaricineae</taxon>
        <taxon>Psathyrellaceae</taxon>
        <taxon>Coprinopsis</taxon>
    </lineage>
</organism>
<dbReference type="GO" id="GO:0005886">
    <property type="term" value="C:plasma membrane"/>
    <property type="evidence" value="ECO:0007669"/>
    <property type="project" value="TreeGrafter"/>
</dbReference>
<evidence type="ECO:0000256" key="2">
    <source>
        <dbReference type="SAM" id="MobiDB-lite"/>
    </source>
</evidence>
<dbReference type="GO" id="GO:0016197">
    <property type="term" value="P:endosomal transport"/>
    <property type="evidence" value="ECO:0007669"/>
    <property type="project" value="TreeGrafter"/>
</dbReference>
<dbReference type="STRING" id="240176.A8NBY8"/>
<dbReference type="VEuPathDB" id="FungiDB:CC1G_07734"/>
<dbReference type="InterPro" id="IPR002048">
    <property type="entry name" value="EF_hand_dom"/>
</dbReference>
<dbReference type="InterPro" id="IPR011992">
    <property type="entry name" value="EF-hand-dom_pair"/>
</dbReference>
<feature type="compositionally biased region" description="Low complexity" evidence="2">
    <location>
        <begin position="367"/>
        <end position="377"/>
    </location>
</feature>
<feature type="domain" description="EH" evidence="3">
    <location>
        <begin position="128"/>
        <end position="211"/>
    </location>
</feature>
<feature type="compositionally biased region" description="Pro residues" evidence="2">
    <location>
        <begin position="398"/>
        <end position="409"/>
    </location>
</feature>
<dbReference type="Proteomes" id="UP000001861">
    <property type="component" value="Unassembled WGS sequence"/>
</dbReference>
<dbReference type="InParanoid" id="A8NBY8"/>
<dbReference type="RefSeq" id="XP_001832347.1">
    <property type="nucleotide sequence ID" value="XM_001832295.1"/>
</dbReference>
<feature type="domain" description="EH" evidence="3">
    <location>
        <begin position="279"/>
        <end position="368"/>
    </location>
</feature>
<dbReference type="GO" id="GO:0006897">
    <property type="term" value="P:endocytosis"/>
    <property type="evidence" value="ECO:0007669"/>
    <property type="project" value="TreeGrafter"/>
</dbReference>
<feature type="region of interest" description="Disordered" evidence="2">
    <location>
        <begin position="97"/>
        <end position="117"/>
    </location>
</feature>
<evidence type="ECO:0000256" key="1">
    <source>
        <dbReference type="ARBA" id="ARBA00022837"/>
    </source>
</evidence>
<evidence type="ECO:0000313" key="6">
    <source>
        <dbReference type="Proteomes" id="UP000001861"/>
    </source>
</evidence>
<dbReference type="Gene3D" id="1.10.238.10">
    <property type="entry name" value="EF-hand"/>
    <property type="match status" value="3"/>
</dbReference>
<feature type="region of interest" description="Disordered" evidence="2">
    <location>
        <begin position="237"/>
        <end position="266"/>
    </location>
</feature>
<dbReference type="SUPFAM" id="SSF47473">
    <property type="entry name" value="EF-hand"/>
    <property type="match status" value="3"/>
</dbReference>
<dbReference type="KEGG" id="cci:CC1G_07734"/>
<dbReference type="AlphaFoldDB" id="A8NBY8"/>
<feature type="compositionally biased region" description="Polar residues" evidence="2">
    <location>
        <begin position="433"/>
        <end position="471"/>
    </location>
</feature>
<dbReference type="eggNOG" id="KOG0998">
    <property type="taxonomic scope" value="Eukaryota"/>
</dbReference>
<keyword evidence="1" id="KW-0106">Calcium</keyword>
<comment type="caution">
    <text evidence="5">The sequence shown here is derived from an EMBL/GenBank/DDBJ whole genome shotgun (WGS) entry which is preliminary data.</text>
</comment>
<dbReference type="OMA" id="HEMMTEL"/>
<gene>
    <name evidence="5" type="ORF">CC1G_07734</name>
</gene>
<dbReference type="PROSITE" id="PS50031">
    <property type="entry name" value="EH"/>
    <property type="match status" value="3"/>
</dbReference>
<evidence type="ECO:0000259" key="4">
    <source>
        <dbReference type="PROSITE" id="PS50222"/>
    </source>
</evidence>
<dbReference type="SMART" id="SM00054">
    <property type="entry name" value="EFh"/>
    <property type="match status" value="3"/>
</dbReference>
<dbReference type="PROSITE" id="PS50222">
    <property type="entry name" value="EF_HAND_2"/>
    <property type="match status" value="1"/>
</dbReference>
<sequence length="810" mass="91327">MQKPTVTPSDEENAFVQQILEHTNSVEAGFLTAQAAVDIFNRSGLSRLELRDIWSLSDADSNGRLSQDELVVAIRLMGWMQSGRPFSESLLEKPGPLPAIEGISPPPPPQKDPGLSPLSTFPPIRSANVHEFYQMFQNSGLVDGYLEGDKVRDIFMSFNLAYQDLSLIWTLLDTTSRGRLNFYEFALGMYLIQALRSCHLTAVPQSIPPEVHDELHRVTSAVVNELQSPFLAPGETPVIPMPSPRLPPVPPARSPSVPSKPPVVKPKTATKPWMVLPREKAEYDRSFSELDPTSRGLVSKDDVVNHLQQYQLAEEDLSQICNLASMRKDVHLNAEEFAVAMHLTHSKLKGKDIPQTLPPSLIPPSLRPRSGSISSSPAHPPPPPKPAFYLRTDKELPIPGPSRLPPPPSDHLRHSRSMSFNHYPSPISEGATPRSSSPPNAQSTPPSMPSFLSTEPYSPNRYPTPSPSISRRGTLYGTVASPLSEDDPLEELKLETKTLRKQINTLLEQLGQQNDYRQQNEQLRTENEELKGKISELESNIASVLAQMQNNDNALSEELTKEIERLSSRVAELEQVEHQLQQATGMLQASKRENSNLTSQIRELRSAEANYRSEIEDARHAMEEFERENGELKTRLADMTKVMSEPDTANSARELRVLLRDITRENQGLKERVRAAERSREQLLLSSRDTTQIEDLQRKNRELQMEVQELEQLTAQLQSSQEDNHLQQVLLVVTRENEGMKVRIREMQQERAGHDNRVAEMQRRIQELERENTQLKTESSRMALSSQHHDQDVPPPAYDDSFIPPDLQDR</sequence>
<feature type="compositionally biased region" description="Pro residues" evidence="2">
    <location>
        <begin position="239"/>
        <end position="264"/>
    </location>
</feature>
<dbReference type="CDD" id="cd00052">
    <property type="entry name" value="EH"/>
    <property type="match status" value="3"/>
</dbReference>
<dbReference type="Pfam" id="PF12763">
    <property type="entry name" value="EH"/>
    <property type="match status" value="3"/>
</dbReference>
<feature type="region of interest" description="Disordered" evidence="2">
    <location>
        <begin position="768"/>
        <end position="810"/>
    </location>
</feature>
<dbReference type="PANTHER" id="PTHR11216">
    <property type="entry name" value="EH DOMAIN"/>
    <property type="match status" value="1"/>
</dbReference>
<protein>
    <recommendedName>
        <fullName evidence="7">EF-hand</fullName>
    </recommendedName>
</protein>
<dbReference type="GO" id="GO:0005737">
    <property type="term" value="C:cytoplasm"/>
    <property type="evidence" value="ECO:0007669"/>
    <property type="project" value="TreeGrafter"/>
</dbReference>
<dbReference type="InterPro" id="IPR000261">
    <property type="entry name" value="EH_dom"/>
</dbReference>